<evidence type="ECO:0000259" key="2">
    <source>
        <dbReference type="Pfam" id="PF11470"/>
    </source>
</evidence>
<keyword evidence="4" id="KW-1185">Reference proteome</keyword>
<proteinExistence type="predicted"/>
<dbReference type="CDD" id="cd17075">
    <property type="entry name" value="UBX1_UBXN9"/>
    <property type="match status" value="1"/>
</dbReference>
<evidence type="ECO:0000256" key="1">
    <source>
        <dbReference type="SAM" id="MobiDB-lite"/>
    </source>
</evidence>
<accession>R4XKU1</accession>
<dbReference type="GO" id="GO:0012506">
    <property type="term" value="C:vesicle membrane"/>
    <property type="evidence" value="ECO:0007669"/>
    <property type="project" value="TreeGrafter"/>
</dbReference>
<gene>
    <name evidence="3" type="ORF">TAPDE_004274</name>
</gene>
<dbReference type="InterPro" id="IPR021569">
    <property type="entry name" value="TUG-UBL1"/>
</dbReference>
<organism evidence="3 4">
    <name type="scientific">Taphrina deformans (strain PYCC 5710 / ATCC 11124 / CBS 356.35 / IMI 108563 / JCM 9778 / NBRC 8474)</name>
    <name type="common">Peach leaf curl fungus</name>
    <name type="synonym">Lalaria deformans</name>
    <dbReference type="NCBI Taxonomy" id="1097556"/>
    <lineage>
        <taxon>Eukaryota</taxon>
        <taxon>Fungi</taxon>
        <taxon>Dikarya</taxon>
        <taxon>Ascomycota</taxon>
        <taxon>Taphrinomycotina</taxon>
        <taxon>Taphrinomycetes</taxon>
        <taxon>Taphrinales</taxon>
        <taxon>Taphrinaceae</taxon>
        <taxon>Taphrina</taxon>
    </lineage>
</organism>
<dbReference type="InterPro" id="IPR029071">
    <property type="entry name" value="Ubiquitin-like_domsf"/>
</dbReference>
<dbReference type="GO" id="GO:0006886">
    <property type="term" value="P:intracellular protein transport"/>
    <property type="evidence" value="ECO:0007669"/>
    <property type="project" value="TreeGrafter"/>
</dbReference>
<dbReference type="AlphaFoldDB" id="R4XKU1"/>
<feature type="domain" description="TUG ubiquitin-like" evidence="2">
    <location>
        <begin position="8"/>
        <end position="70"/>
    </location>
</feature>
<dbReference type="InterPro" id="IPR059238">
    <property type="entry name" value="UBX1_UBXN9"/>
</dbReference>
<dbReference type="Gene3D" id="3.10.20.90">
    <property type="entry name" value="Phosphatidylinositol 3-kinase Catalytic Subunit, Chain A, domain 1"/>
    <property type="match status" value="1"/>
</dbReference>
<dbReference type="Proteomes" id="UP000013776">
    <property type="component" value="Unassembled WGS sequence"/>
</dbReference>
<feature type="region of interest" description="Disordered" evidence="1">
    <location>
        <begin position="395"/>
        <end position="436"/>
    </location>
</feature>
<protein>
    <recommendedName>
        <fullName evidence="2">TUG ubiquitin-like domain-containing protein</fullName>
    </recommendedName>
</protein>
<dbReference type="SUPFAM" id="SSF54236">
    <property type="entry name" value="Ubiquitin-like"/>
    <property type="match status" value="1"/>
</dbReference>
<dbReference type="VEuPathDB" id="FungiDB:TAPDE_004274"/>
<sequence>MSSFVTVIHGSRQYRIQCTPAKIMHDVLVEACDRIGLDHNVHALRHGKSNLDPSLSIRLAHLPGGARLDLVSVALNLPGTPRKVVSIAPESSLWMCLEAFEQEYHLGILEASQLRNGQVYRQEPVVQIMNREYFGHERLKSVTLASLGIKSGSAVVRVTYKPTDEALSDAQNTSPQLAISEATNTVSAVPPITNLPVTTEPSLQTKKINLDVVEPVSAAKQRPIEVLIPSKSGTPVFSTRSDEYDDIKMSVEQARVYQAALSSKSQSSGPLLTQKYRDQQAMDKRLKSRPDSCSVKFKFPDNTQVISSFSPSEVSSELHALALTLIEEVSPTFELEVSGDRRRIPKDSQELWRDLHFGKAVAVQVIGKVRVKEGFRQQGKDVGEVLAALDDGESAGRSLAKVDEERPTESTASRANDDGSGAKKVPKWLQKTLGKK</sequence>
<dbReference type="GO" id="GO:0005634">
    <property type="term" value="C:nucleus"/>
    <property type="evidence" value="ECO:0007669"/>
    <property type="project" value="TreeGrafter"/>
</dbReference>
<dbReference type="Pfam" id="PF11470">
    <property type="entry name" value="TUG-UBL1"/>
    <property type="match status" value="1"/>
</dbReference>
<name>R4XKU1_TAPDE</name>
<dbReference type="STRING" id="1097556.R4XKU1"/>
<dbReference type="GO" id="GO:0005737">
    <property type="term" value="C:cytoplasm"/>
    <property type="evidence" value="ECO:0007669"/>
    <property type="project" value="TreeGrafter"/>
</dbReference>
<evidence type="ECO:0000313" key="4">
    <source>
        <dbReference type="Proteomes" id="UP000013776"/>
    </source>
</evidence>
<dbReference type="eggNOG" id="KOG2699">
    <property type="taxonomic scope" value="Eukaryota"/>
</dbReference>
<comment type="caution">
    <text evidence="3">The sequence shown here is derived from an EMBL/GenBank/DDBJ whole genome shotgun (WGS) entry which is preliminary data.</text>
</comment>
<dbReference type="PANTHER" id="PTHR46467">
    <property type="entry name" value="TETHER CONTAINING UBX DOMAIN FOR GLUT4"/>
    <property type="match status" value="1"/>
</dbReference>
<dbReference type="PANTHER" id="PTHR46467:SF1">
    <property type="entry name" value="TETHER CONTAINING UBX DOMAIN FOR GLUT4"/>
    <property type="match status" value="1"/>
</dbReference>
<dbReference type="OrthoDB" id="440781at2759"/>
<evidence type="ECO:0000313" key="3">
    <source>
        <dbReference type="EMBL" id="CCG83934.1"/>
    </source>
</evidence>
<reference evidence="3 4" key="1">
    <citation type="journal article" date="2013" name="MBio">
        <title>Genome sequencing of the plant pathogen Taphrina deformans, the causal agent of peach leaf curl.</title>
        <authorList>
            <person name="Cisse O.H."/>
            <person name="Almeida J.M.G.C.F."/>
            <person name="Fonseca A."/>
            <person name="Kumar A.A."/>
            <person name="Salojaervi J."/>
            <person name="Overmyer K."/>
            <person name="Hauser P.M."/>
            <person name="Pagni M."/>
        </authorList>
    </citation>
    <scope>NUCLEOTIDE SEQUENCE [LARGE SCALE GENOMIC DNA]</scope>
    <source>
        <strain evidence="4">PYCC 5710 / ATCC 11124 / CBS 356.35 / IMI 108563 / JCM 9778 / NBRC 8474</strain>
    </source>
</reference>
<dbReference type="EMBL" id="CAHR02000189">
    <property type="protein sequence ID" value="CCG83934.1"/>
    <property type="molecule type" value="Genomic_DNA"/>
</dbReference>